<comment type="subcellular location">
    <subcellularLocation>
        <location evidence="1">Cell membrane</location>
        <topology evidence="1">Multi-pass membrane protein</topology>
    </subcellularLocation>
</comment>
<feature type="transmembrane region" description="Helical" evidence="6">
    <location>
        <begin position="289"/>
        <end position="308"/>
    </location>
</feature>
<reference evidence="7 8" key="1">
    <citation type="submission" date="2015-03" db="EMBL/GenBank/DDBJ databases">
        <title>Draft genome sequence of Elstera litoralis.</title>
        <authorList>
            <person name="Rahalkar M.C."/>
            <person name="Dhakephalkar P.K."/>
            <person name="Pore S.D."/>
            <person name="Arora P."/>
            <person name="Kapse N.G."/>
            <person name="Pandit P.S."/>
        </authorList>
    </citation>
    <scope>NUCLEOTIDE SEQUENCE [LARGE SCALE GENOMIC DNA]</scope>
    <source>
        <strain evidence="7 8">Dia-1</strain>
    </source>
</reference>
<feature type="transmembrane region" description="Helical" evidence="6">
    <location>
        <begin position="63"/>
        <end position="82"/>
    </location>
</feature>
<keyword evidence="8" id="KW-1185">Reference proteome</keyword>
<dbReference type="InterPro" id="IPR001851">
    <property type="entry name" value="ABC_transp_permease"/>
</dbReference>
<dbReference type="Proteomes" id="UP000033774">
    <property type="component" value="Unassembled WGS sequence"/>
</dbReference>
<evidence type="ECO:0000256" key="4">
    <source>
        <dbReference type="ARBA" id="ARBA00022989"/>
    </source>
</evidence>
<feature type="transmembrane region" description="Helical" evidence="6">
    <location>
        <begin position="12"/>
        <end position="28"/>
    </location>
</feature>
<evidence type="ECO:0000256" key="6">
    <source>
        <dbReference type="SAM" id="Phobius"/>
    </source>
</evidence>
<evidence type="ECO:0000256" key="2">
    <source>
        <dbReference type="ARBA" id="ARBA00022475"/>
    </source>
</evidence>
<dbReference type="CDD" id="cd06580">
    <property type="entry name" value="TM_PBP1_transp_TpRbsC_like"/>
    <property type="match status" value="1"/>
</dbReference>
<dbReference type="GO" id="GO:0005886">
    <property type="term" value="C:plasma membrane"/>
    <property type="evidence" value="ECO:0007669"/>
    <property type="project" value="UniProtKB-SubCell"/>
</dbReference>
<gene>
    <name evidence="7" type="ORF">VZ95_00925</name>
</gene>
<keyword evidence="5 6" id="KW-0472">Membrane</keyword>
<comment type="caution">
    <text evidence="7">The sequence shown here is derived from an EMBL/GenBank/DDBJ whole genome shotgun (WGS) entry which is preliminary data.</text>
</comment>
<evidence type="ECO:0000256" key="3">
    <source>
        <dbReference type="ARBA" id="ARBA00022692"/>
    </source>
</evidence>
<dbReference type="EMBL" id="LAJY01000014">
    <property type="protein sequence ID" value="KJV11035.1"/>
    <property type="molecule type" value="Genomic_DNA"/>
</dbReference>
<organism evidence="7 8">
    <name type="scientific">Elstera litoralis</name>
    <dbReference type="NCBI Taxonomy" id="552518"/>
    <lineage>
        <taxon>Bacteria</taxon>
        <taxon>Pseudomonadati</taxon>
        <taxon>Pseudomonadota</taxon>
        <taxon>Alphaproteobacteria</taxon>
        <taxon>Rhodospirillales</taxon>
        <taxon>Rhodospirillaceae</taxon>
        <taxon>Elstera</taxon>
    </lineage>
</organism>
<keyword evidence="3 6" id="KW-0812">Transmembrane</keyword>
<proteinExistence type="predicted"/>
<dbReference type="AlphaFoldDB" id="A0A0F3IWA6"/>
<evidence type="ECO:0000256" key="5">
    <source>
        <dbReference type="ARBA" id="ARBA00023136"/>
    </source>
</evidence>
<dbReference type="Pfam" id="PF02653">
    <property type="entry name" value="BPD_transp_2"/>
    <property type="match status" value="1"/>
</dbReference>
<feature type="transmembrane region" description="Helical" evidence="6">
    <location>
        <begin position="156"/>
        <end position="173"/>
    </location>
</feature>
<dbReference type="PANTHER" id="PTHR43370:SF1">
    <property type="entry name" value="GUANOSINE ABC TRANSPORTER PERMEASE PROTEIN NUPQ"/>
    <property type="match status" value="1"/>
</dbReference>
<feature type="transmembrane region" description="Helical" evidence="6">
    <location>
        <begin position="40"/>
        <end position="57"/>
    </location>
</feature>
<dbReference type="GO" id="GO:0022857">
    <property type="term" value="F:transmembrane transporter activity"/>
    <property type="evidence" value="ECO:0007669"/>
    <property type="project" value="InterPro"/>
</dbReference>
<feature type="transmembrane region" description="Helical" evidence="6">
    <location>
        <begin position="94"/>
        <end position="111"/>
    </location>
</feature>
<keyword evidence="4 6" id="KW-1133">Transmembrane helix</keyword>
<dbReference type="PATRIC" id="fig|552518.3.peg.486"/>
<name>A0A0F3IWA6_9PROT</name>
<dbReference type="PANTHER" id="PTHR43370">
    <property type="entry name" value="SUGAR ABC TRANSPORTER INTEGRAL MEMBRANE PROTEIN-RELATED"/>
    <property type="match status" value="1"/>
</dbReference>
<dbReference type="OrthoDB" id="9792579at2"/>
<dbReference type="RefSeq" id="WP_045774212.1">
    <property type="nucleotide sequence ID" value="NZ_LAJY01000014.1"/>
</dbReference>
<evidence type="ECO:0000313" key="7">
    <source>
        <dbReference type="EMBL" id="KJV11035.1"/>
    </source>
</evidence>
<evidence type="ECO:0000313" key="8">
    <source>
        <dbReference type="Proteomes" id="UP000033774"/>
    </source>
</evidence>
<protein>
    <submittedName>
        <fullName evidence="7">Sugar ABC transporter permease</fullName>
    </submittedName>
</protein>
<keyword evidence="2" id="KW-1003">Cell membrane</keyword>
<accession>A0A0F3IWA6</accession>
<evidence type="ECO:0000256" key="1">
    <source>
        <dbReference type="ARBA" id="ARBA00004651"/>
    </source>
</evidence>
<sequence length="320" mass="33655">MDMLVSMLDATFRVATPLVLAGLAGLFSERSGVVDIGLEGKMLAAAFAGGSVAFIAADPWVGLLAAMLTAWGLSMVHAFACVTHNGNQMVSGMAINIVAAGITPTLASAWFHEGGRTPVLPTEGRFRPIDLPLAETVKDVPIFGQLYSDVISGHTAPVYLTALIVPLVAYILYKTRFGLRLRAVGDNPHALDTAGVSVARTRYLALSCNGLLCGMAGGYLSIAQSSGFLQDMTAGKGYLALAALIFGKWKPWPTLFACLLFAFTDALQVRLQGVALPVIGEVSVQFIQAVPYILTVLLLAGFVGKAVAPKAIGLPYVKSR</sequence>